<proteinExistence type="inferred from homology"/>
<dbReference type="Pfam" id="PF10502">
    <property type="entry name" value="Peptidase_S26"/>
    <property type="match status" value="1"/>
</dbReference>
<dbReference type="GO" id="GO:0005886">
    <property type="term" value="C:plasma membrane"/>
    <property type="evidence" value="ECO:0007669"/>
    <property type="project" value="UniProtKB-SubCell"/>
</dbReference>
<dbReference type="InterPro" id="IPR019758">
    <property type="entry name" value="Pept_S26A_signal_pept_1_CS"/>
</dbReference>
<evidence type="ECO:0000256" key="4">
    <source>
        <dbReference type="ARBA" id="ARBA00013208"/>
    </source>
</evidence>
<dbReference type="PANTHER" id="PTHR43390">
    <property type="entry name" value="SIGNAL PEPTIDASE I"/>
    <property type="match status" value="1"/>
</dbReference>
<dbReference type="GO" id="GO:0006465">
    <property type="term" value="P:signal peptide processing"/>
    <property type="evidence" value="ECO:0007669"/>
    <property type="project" value="InterPro"/>
</dbReference>
<keyword evidence="7" id="KW-0645">Protease</keyword>
<feature type="transmembrane region" description="Helical" evidence="7">
    <location>
        <begin position="51"/>
        <end position="74"/>
    </location>
</feature>
<feature type="active site" evidence="6">
    <location>
        <position position="79"/>
    </location>
</feature>
<protein>
    <recommendedName>
        <fullName evidence="4 7">Signal peptidase I</fullName>
        <ecNumber evidence="4 7">3.4.21.89</ecNumber>
    </recommendedName>
</protein>
<keyword evidence="7" id="KW-1133">Transmembrane helix</keyword>
<dbReference type="Gene3D" id="2.10.109.10">
    <property type="entry name" value="Umud Fragment, subunit A"/>
    <property type="match status" value="1"/>
</dbReference>
<dbReference type="InterPro" id="IPR000223">
    <property type="entry name" value="Pept_S26A_signal_pept_1"/>
</dbReference>
<evidence type="ECO:0000256" key="6">
    <source>
        <dbReference type="PIRSR" id="PIRSR600223-1"/>
    </source>
</evidence>
<feature type="region of interest" description="Disordered" evidence="8">
    <location>
        <begin position="1"/>
        <end position="43"/>
    </location>
</feature>
<dbReference type="PANTHER" id="PTHR43390:SF1">
    <property type="entry name" value="CHLOROPLAST PROCESSING PEPTIDASE"/>
    <property type="match status" value="1"/>
</dbReference>
<evidence type="ECO:0000256" key="2">
    <source>
        <dbReference type="ARBA" id="ARBA00004401"/>
    </source>
</evidence>
<name>A0A7W7G0A7_9PSEU</name>
<evidence type="ECO:0000256" key="5">
    <source>
        <dbReference type="ARBA" id="ARBA00022801"/>
    </source>
</evidence>
<feature type="domain" description="Peptidase S26" evidence="9">
    <location>
        <begin position="50"/>
        <end position="248"/>
    </location>
</feature>
<dbReference type="GO" id="GO:0009003">
    <property type="term" value="F:signal peptidase activity"/>
    <property type="evidence" value="ECO:0007669"/>
    <property type="project" value="UniProtKB-EC"/>
</dbReference>
<dbReference type="GO" id="GO:0004252">
    <property type="term" value="F:serine-type endopeptidase activity"/>
    <property type="evidence" value="ECO:0007669"/>
    <property type="project" value="InterPro"/>
</dbReference>
<keyword evidence="11" id="KW-1185">Reference proteome</keyword>
<dbReference type="EC" id="3.4.21.89" evidence="4 7"/>
<organism evidence="10 11">
    <name type="scientific">Crossiella cryophila</name>
    <dbReference type="NCBI Taxonomy" id="43355"/>
    <lineage>
        <taxon>Bacteria</taxon>
        <taxon>Bacillati</taxon>
        <taxon>Actinomycetota</taxon>
        <taxon>Actinomycetes</taxon>
        <taxon>Pseudonocardiales</taxon>
        <taxon>Pseudonocardiaceae</taxon>
        <taxon>Crossiella</taxon>
    </lineage>
</organism>
<evidence type="ECO:0000256" key="3">
    <source>
        <dbReference type="ARBA" id="ARBA00009370"/>
    </source>
</evidence>
<dbReference type="SUPFAM" id="SSF51306">
    <property type="entry name" value="LexA/Signal peptidase"/>
    <property type="match status" value="1"/>
</dbReference>
<dbReference type="NCBIfam" id="TIGR02227">
    <property type="entry name" value="sigpep_I_bact"/>
    <property type="match status" value="1"/>
</dbReference>
<keyword evidence="7" id="KW-0812">Transmembrane</keyword>
<dbReference type="RefSeq" id="WP_407645168.1">
    <property type="nucleotide sequence ID" value="NZ_BAAAUI010000061.1"/>
</dbReference>
<dbReference type="InterPro" id="IPR019533">
    <property type="entry name" value="Peptidase_S26"/>
</dbReference>
<comment type="catalytic activity">
    <reaction evidence="1 7">
        <text>Cleavage of hydrophobic, N-terminal signal or leader sequences from secreted and periplasmic proteins.</text>
        <dbReference type="EC" id="3.4.21.89"/>
    </reaction>
</comment>
<comment type="similarity">
    <text evidence="3 7">Belongs to the peptidase S26 family.</text>
</comment>
<keyword evidence="5 7" id="KW-0378">Hydrolase</keyword>
<evidence type="ECO:0000256" key="8">
    <source>
        <dbReference type="SAM" id="MobiDB-lite"/>
    </source>
</evidence>
<reference evidence="10 11" key="1">
    <citation type="submission" date="2020-08" db="EMBL/GenBank/DDBJ databases">
        <title>Sequencing the genomes of 1000 actinobacteria strains.</title>
        <authorList>
            <person name="Klenk H.-P."/>
        </authorList>
    </citation>
    <scope>NUCLEOTIDE SEQUENCE [LARGE SCALE GENOMIC DNA]</scope>
    <source>
        <strain evidence="10 11">DSM 44230</strain>
    </source>
</reference>
<feature type="active site" evidence="6">
    <location>
        <position position="157"/>
    </location>
</feature>
<comment type="caution">
    <text evidence="10">The sequence shown here is derived from an EMBL/GenBank/DDBJ whole genome shotgun (WGS) entry which is preliminary data.</text>
</comment>
<dbReference type="PROSITE" id="PS00761">
    <property type="entry name" value="SPASE_I_3"/>
    <property type="match status" value="1"/>
</dbReference>
<comment type="caution">
    <text evidence="7">Lacks conserved residue(s) required for the propagation of feature annotation.</text>
</comment>
<dbReference type="InterPro" id="IPR036286">
    <property type="entry name" value="LexA/Signal_pep-like_sf"/>
</dbReference>
<dbReference type="CDD" id="cd06530">
    <property type="entry name" value="S26_SPase_I"/>
    <property type="match status" value="1"/>
</dbReference>
<feature type="transmembrane region" description="Helical" evidence="7">
    <location>
        <begin position="272"/>
        <end position="292"/>
    </location>
</feature>
<gene>
    <name evidence="10" type="ORF">HNR67_008162</name>
</gene>
<dbReference type="Proteomes" id="UP000533598">
    <property type="component" value="Unassembled WGS sequence"/>
</dbReference>
<dbReference type="AlphaFoldDB" id="A0A7W7G0A7"/>
<evidence type="ECO:0000256" key="7">
    <source>
        <dbReference type="RuleBase" id="RU362042"/>
    </source>
</evidence>
<dbReference type="PRINTS" id="PR00727">
    <property type="entry name" value="LEADERPTASE"/>
</dbReference>
<accession>A0A7W7G0A7</accession>
<evidence type="ECO:0000259" key="9">
    <source>
        <dbReference type="Pfam" id="PF10502"/>
    </source>
</evidence>
<comment type="subcellular location">
    <subcellularLocation>
        <location evidence="2">Cell membrane</location>
        <topology evidence="2">Single-pass type II membrane protein</topology>
    </subcellularLocation>
    <subcellularLocation>
        <location evidence="7">Membrane</location>
        <topology evidence="7">Single-pass type II membrane protein</topology>
    </subcellularLocation>
</comment>
<dbReference type="EMBL" id="JACHMH010000001">
    <property type="protein sequence ID" value="MBB4682044.1"/>
    <property type="molecule type" value="Genomic_DNA"/>
</dbReference>
<evidence type="ECO:0000313" key="11">
    <source>
        <dbReference type="Proteomes" id="UP000533598"/>
    </source>
</evidence>
<evidence type="ECO:0000256" key="1">
    <source>
        <dbReference type="ARBA" id="ARBA00000677"/>
    </source>
</evidence>
<keyword evidence="7" id="KW-0472">Membrane</keyword>
<sequence>MADIVASQPQHNDPDDSTPAHGTPRAGAGASEEKPFHTKKPKKKGSFWKELPILIVVALLLTFLIQEFLARVYVIPSQSMEQTLHGCDGCTNDRVLVDKVTYRFSDPKPGDVVVFRGPDSWSPEIVGSRSSSSFIRWFQGLGSFIGLAPPDERDFVKRVIAVGGQTVQCCDDQNRLLVDGKPLTEPYLYWDPERNGGAQDQTRFGPITVPQGHLWMMGDNRNNSSDSRAEGHGPVPVANVIGKAQVIVLPPGRWQTIDDPNPQAAALGAAPWQAGIPAGIGMVGAVPTLWLIRRGLRPLRSRKKRDLD</sequence>
<evidence type="ECO:0000313" key="10">
    <source>
        <dbReference type="EMBL" id="MBB4682044.1"/>
    </source>
</evidence>